<dbReference type="RefSeq" id="WP_242617937.1">
    <property type="nucleotide sequence ID" value="NZ_SHKW01000001.1"/>
</dbReference>
<evidence type="ECO:0000313" key="3">
    <source>
        <dbReference type="Proteomes" id="UP000292958"/>
    </source>
</evidence>
<proteinExistence type="predicted"/>
<sequence length="161" mass="17772">MNVRLARLLMRFYPRRWRERYGAEFEALLQCGPASLRTIADIMLSGFCEHIVPTLGADMSHQTYPFGLIIRQPTAFVPIAMSLAALTLVLVTITVFGVAHQPSDEGTSAHIWQLLMAGQLPLLALFAIRWLPRAPKQTLYVLALQAGAVLASMAPVLFLGL</sequence>
<keyword evidence="1" id="KW-1133">Transmembrane helix</keyword>
<feature type="transmembrane region" description="Helical" evidence="1">
    <location>
        <begin position="75"/>
        <end position="99"/>
    </location>
</feature>
<accession>A0A4Q7YUD8</accession>
<keyword evidence="1" id="KW-0472">Membrane</keyword>
<keyword evidence="1" id="KW-0812">Transmembrane</keyword>
<name>A0A4Q7YUD8_9BACT</name>
<dbReference type="Proteomes" id="UP000292958">
    <property type="component" value="Unassembled WGS sequence"/>
</dbReference>
<comment type="caution">
    <text evidence="2">The sequence shown here is derived from an EMBL/GenBank/DDBJ whole genome shotgun (WGS) entry which is preliminary data.</text>
</comment>
<dbReference type="EMBL" id="SHKW01000001">
    <property type="protein sequence ID" value="RZU41387.1"/>
    <property type="molecule type" value="Genomic_DNA"/>
</dbReference>
<gene>
    <name evidence="2" type="ORF">BDD14_2909</name>
</gene>
<keyword evidence="3" id="KW-1185">Reference proteome</keyword>
<protein>
    <submittedName>
        <fullName evidence="2">Uncharacterized protein</fullName>
    </submittedName>
</protein>
<evidence type="ECO:0000256" key="1">
    <source>
        <dbReference type="SAM" id="Phobius"/>
    </source>
</evidence>
<evidence type="ECO:0000313" key="2">
    <source>
        <dbReference type="EMBL" id="RZU41387.1"/>
    </source>
</evidence>
<dbReference type="AlphaFoldDB" id="A0A4Q7YUD8"/>
<feature type="transmembrane region" description="Helical" evidence="1">
    <location>
        <begin position="138"/>
        <end position="159"/>
    </location>
</feature>
<feature type="transmembrane region" description="Helical" evidence="1">
    <location>
        <begin position="111"/>
        <end position="131"/>
    </location>
</feature>
<reference evidence="2 3" key="1">
    <citation type="submission" date="2019-02" db="EMBL/GenBank/DDBJ databases">
        <title>Genomic Encyclopedia of Archaeal and Bacterial Type Strains, Phase II (KMG-II): from individual species to whole genera.</title>
        <authorList>
            <person name="Goeker M."/>
        </authorList>
    </citation>
    <scope>NUCLEOTIDE SEQUENCE [LARGE SCALE GENOMIC DNA]</scope>
    <source>
        <strain evidence="2 3">DSM 18101</strain>
    </source>
</reference>
<organism evidence="2 3">
    <name type="scientific">Edaphobacter modestus</name>
    <dbReference type="NCBI Taxonomy" id="388466"/>
    <lineage>
        <taxon>Bacteria</taxon>
        <taxon>Pseudomonadati</taxon>
        <taxon>Acidobacteriota</taxon>
        <taxon>Terriglobia</taxon>
        <taxon>Terriglobales</taxon>
        <taxon>Acidobacteriaceae</taxon>
        <taxon>Edaphobacter</taxon>
    </lineage>
</organism>